<evidence type="ECO:0000256" key="1">
    <source>
        <dbReference type="ARBA" id="ARBA00010617"/>
    </source>
</evidence>
<keyword evidence="2" id="KW-0560">Oxidoreductase</keyword>
<dbReference type="KEGG" id="rdi:CMV14_15290"/>
<dbReference type="Proteomes" id="UP000218934">
    <property type="component" value="Unassembled WGS sequence"/>
</dbReference>
<keyword evidence="2" id="KW-0408">Iron</keyword>
<dbReference type="SUPFAM" id="SSF48264">
    <property type="entry name" value="Cytochrome P450"/>
    <property type="match status" value="1"/>
</dbReference>
<dbReference type="InterPro" id="IPR036396">
    <property type="entry name" value="Cyt_P450_sf"/>
</dbReference>
<dbReference type="OrthoDB" id="5522954at2"/>
<dbReference type="PRINTS" id="PR00359">
    <property type="entry name" value="BP450"/>
</dbReference>
<dbReference type="InterPro" id="IPR002397">
    <property type="entry name" value="Cyt_P450_B"/>
</dbReference>
<evidence type="ECO:0000256" key="2">
    <source>
        <dbReference type="RuleBase" id="RU000461"/>
    </source>
</evidence>
<comment type="similarity">
    <text evidence="1 2">Belongs to the cytochrome P450 family.</text>
</comment>
<dbReference type="GO" id="GO:0020037">
    <property type="term" value="F:heme binding"/>
    <property type="evidence" value="ECO:0007669"/>
    <property type="project" value="InterPro"/>
</dbReference>
<dbReference type="PANTHER" id="PTHR46696:SF1">
    <property type="entry name" value="CYTOCHROME P450 YJIB-RELATED"/>
    <property type="match status" value="1"/>
</dbReference>
<proteinExistence type="inferred from homology"/>
<dbReference type="AlphaFoldDB" id="A0A2A4FW83"/>
<dbReference type="Gene3D" id="1.10.630.10">
    <property type="entry name" value="Cytochrome P450"/>
    <property type="match status" value="1"/>
</dbReference>
<comment type="caution">
    <text evidence="3">The sequence shown here is derived from an EMBL/GenBank/DDBJ whole genome shotgun (WGS) entry which is preliminary data.</text>
</comment>
<dbReference type="Pfam" id="PF00067">
    <property type="entry name" value="p450"/>
    <property type="match status" value="1"/>
</dbReference>
<accession>A0A2A4FW83</accession>
<reference evidence="3 4" key="1">
    <citation type="submission" date="2017-09" db="EMBL/GenBank/DDBJ databases">
        <title>The Catabolism of 3,6-Dichlorosalicylic acid is Initiated by the Cytochrome P450 Monooxygenase DsmABC in Rhizorhabdus dicambivorans Ndbn-20.</title>
        <authorList>
            <person name="Na L."/>
        </authorList>
    </citation>
    <scope>NUCLEOTIDE SEQUENCE [LARGE SCALE GENOMIC DNA]</scope>
    <source>
        <strain evidence="3 4">Ndbn-20m</strain>
    </source>
</reference>
<protein>
    <submittedName>
        <fullName evidence="3">Cytochrome P450</fullName>
    </submittedName>
</protein>
<dbReference type="InterPro" id="IPR017972">
    <property type="entry name" value="Cyt_P450_CS"/>
</dbReference>
<dbReference type="InterPro" id="IPR001128">
    <property type="entry name" value="Cyt_P450"/>
</dbReference>
<dbReference type="RefSeq" id="WP_066963091.1">
    <property type="nucleotide sequence ID" value="NZ_CP023449.1"/>
</dbReference>
<keyword evidence="2" id="KW-0479">Metal-binding</keyword>
<dbReference type="GO" id="GO:0016705">
    <property type="term" value="F:oxidoreductase activity, acting on paired donors, with incorporation or reduction of molecular oxygen"/>
    <property type="evidence" value="ECO:0007669"/>
    <property type="project" value="InterPro"/>
</dbReference>
<dbReference type="PANTHER" id="PTHR46696">
    <property type="entry name" value="P450, PUTATIVE (EUROFUNG)-RELATED"/>
    <property type="match status" value="1"/>
</dbReference>
<evidence type="ECO:0000313" key="3">
    <source>
        <dbReference type="EMBL" id="PCE41942.1"/>
    </source>
</evidence>
<name>A0A2A4FW83_9SPHN</name>
<keyword evidence="2" id="KW-0503">Monooxygenase</keyword>
<keyword evidence="4" id="KW-1185">Reference proteome</keyword>
<dbReference type="EMBL" id="NWUF01000011">
    <property type="protein sequence ID" value="PCE41942.1"/>
    <property type="molecule type" value="Genomic_DNA"/>
</dbReference>
<keyword evidence="2" id="KW-0349">Heme</keyword>
<dbReference type="GO" id="GO:0004497">
    <property type="term" value="F:monooxygenase activity"/>
    <property type="evidence" value="ECO:0007669"/>
    <property type="project" value="UniProtKB-KW"/>
</dbReference>
<dbReference type="PROSITE" id="PS00086">
    <property type="entry name" value="CYTOCHROME_P450"/>
    <property type="match status" value="1"/>
</dbReference>
<organism evidence="3 4">
    <name type="scientific">Rhizorhabdus dicambivorans</name>
    <dbReference type="NCBI Taxonomy" id="1850238"/>
    <lineage>
        <taxon>Bacteria</taxon>
        <taxon>Pseudomonadati</taxon>
        <taxon>Pseudomonadota</taxon>
        <taxon>Alphaproteobacteria</taxon>
        <taxon>Sphingomonadales</taxon>
        <taxon>Sphingomonadaceae</taxon>
        <taxon>Rhizorhabdus</taxon>
    </lineage>
</organism>
<evidence type="ECO:0000313" key="4">
    <source>
        <dbReference type="Proteomes" id="UP000218934"/>
    </source>
</evidence>
<gene>
    <name evidence="3" type="ORF">COO09_13045</name>
</gene>
<dbReference type="GO" id="GO:0005506">
    <property type="term" value="F:iron ion binding"/>
    <property type="evidence" value="ECO:0007669"/>
    <property type="project" value="InterPro"/>
</dbReference>
<sequence length="414" mass="46536">MIQTAEILTRTDFDGARLVDVDIFAQDFKRRPYAHFSRWTTEAPFYVEAGGAPQAVVARHSAVMRAFSDHEYFSSRKRPWPGMEKYAYFQGLPVVADSDPPDHTRLRRLMTPAFTPRRISAIEDGLALHVDAMLDRFETAGRFDAAIDYGRELAAHILFALLLDLPQEAWPIFLRIAHAMSTYNDLSAGDSPAAAFIDAWAEGRAYCEAMIDEQRRRPSDSVVAGIIDAHNEEGRITTDELLATLFTLYIAGHGGIANTVAWTLLRLCQNPDQLDLLRREPERIMAAVDEGIRHDPSGYHVLRFATHDFEFEGLRLWRDMPVLIISGAPNYDPARYPDPLRFDIAREGRRDITAFGYGVHHCIGMLLSRRIGRIAIEAPVRRFARLRLADPGFEPGIVGGPKERGPDSVPLLIG</sequence>